<name>A0A1T5F5B8_9SPHI</name>
<dbReference type="Pfam" id="PF07715">
    <property type="entry name" value="Plug"/>
    <property type="match status" value="1"/>
</dbReference>
<evidence type="ECO:0000256" key="3">
    <source>
        <dbReference type="ARBA" id="ARBA00022452"/>
    </source>
</evidence>
<sequence length="1157" mass="126385">MNFNVYGKIRMYFGVILFKQILVMKLIILLTIVSCFQVSAHSFSQTITLTTKNMPLEKALIAIGKQSNHYFFYKYNELKDAAPVSLELRNVTLDEALKASFKGQGFTYTIDNKTIVVNKVGITPRTTTPVQPAEIKGSVLDEQGKPLQGASVKIKGTNLGAVTDARGLFSIATDQTKITLLVSYTGYQIREVVVVDRTNVIVSLREENQNLNEVVVVGYGVQQRKDVTGSISSMNSEKIKNQVVVSLDNAMAGQMAGVQVSQATGAPGGGSSVRIRGAGSLSAGNDPLYVIDGFPITNDFNQSNNPLNTINPSDIDNIQVLKDASATAIYGSRGSNGVVIITTKSGKSGVSRIDLSINSGVQEVEKYLELLNAREYALYINEARNNAWVNSGPGRSASDPNSVRTNNVMYQLPEMTNNPDALGEGTDWQREIFRSAMMHNYQLNFSGGNEKTKYFLSGGYLDQEGIILNSDLKRFSFRVNVESDVHKRIKVGANLTPSYTFNNLVNAEGNWQGGGIVQSAITAAPFLSPYDGQGNYTKITGLGIGTSEVDNPVKLAKESYFKQGTLRLLGTAFAEVNIMDGLAFKTLVGADVRNFRENVFSPSIVNPNSVNATKVPTATAISSESKNWLAEFTLAYHKKMNKHSIDALVGYTAQKEYIDFSSMAGTNFANDNIKTINAAGLITNALTTQEEWALLSYLARVNYSFADRYLLTATLRRDGSSRFGTDNKWGVFPSVSVGWRLSEEEFLNEVSWLNDLRLRASYGATGNNFISNYGHIGLTGIENYIFGGSGGALINGTRITNIPNSMLGWEKNNQLDIGLETSILNNRFALTVDYYNKKTSDLLLNVPVPTLTGYSTALQNIGKIQNKGLEFTLTSRNLVNAFKWTTDFNLSTNRIKVLALGSDGSPIISRQSTSANAPTHITRIDSEPGSFYGYKVIGVYQDATDIANSPIIVNESKPGQLKFEDIDGDGRITSSDRTILGSPFPDFTYGMTNTFQFKNIDFSFTLQGVHGFEVLNMARRYYGNYAGSYNVLKSASQGWQSAQSPGDGKSPMIDRNFGAFPGSNLVNNVTSVFVEEGSYLRLRNVTLGYKLPASIVRSIGIAQARLSFTVQNAYTWTDYEGYNPEVSIQGGSTLVPGVDAGGYPLARTFMFGLNIGF</sequence>
<evidence type="ECO:0000256" key="7">
    <source>
        <dbReference type="ARBA" id="ARBA00023237"/>
    </source>
</evidence>
<feature type="domain" description="TonB-dependent receptor-like beta-barrel" evidence="10">
    <location>
        <begin position="624"/>
        <end position="1112"/>
    </location>
</feature>
<evidence type="ECO:0000256" key="4">
    <source>
        <dbReference type="ARBA" id="ARBA00022692"/>
    </source>
</evidence>
<dbReference type="Gene3D" id="2.170.130.10">
    <property type="entry name" value="TonB-dependent receptor, plug domain"/>
    <property type="match status" value="1"/>
</dbReference>
<accession>A0A1T5F5B8</accession>
<dbReference type="Proteomes" id="UP000190150">
    <property type="component" value="Unassembled WGS sequence"/>
</dbReference>
<gene>
    <name evidence="12" type="ORF">SAMN05660841_03031</name>
</gene>
<evidence type="ECO:0000256" key="1">
    <source>
        <dbReference type="ARBA" id="ARBA00004571"/>
    </source>
</evidence>
<evidence type="ECO:0000259" key="10">
    <source>
        <dbReference type="Pfam" id="PF00593"/>
    </source>
</evidence>
<evidence type="ECO:0000313" key="13">
    <source>
        <dbReference type="Proteomes" id="UP000190150"/>
    </source>
</evidence>
<dbReference type="InterPro" id="IPR023996">
    <property type="entry name" value="TonB-dep_OMP_SusC/RagA"/>
</dbReference>
<comment type="subcellular location">
    <subcellularLocation>
        <location evidence="1 8">Cell outer membrane</location>
        <topology evidence="1 8">Multi-pass membrane protein</topology>
    </subcellularLocation>
</comment>
<dbReference type="InterPro" id="IPR012910">
    <property type="entry name" value="Plug_dom"/>
</dbReference>
<keyword evidence="2 8" id="KW-0813">Transport</keyword>
<dbReference type="InterPro" id="IPR000531">
    <property type="entry name" value="Beta-barrel_TonB"/>
</dbReference>
<dbReference type="STRING" id="1513896.SAMN05660841_03031"/>
<keyword evidence="7 8" id="KW-0998">Cell outer membrane</keyword>
<comment type="similarity">
    <text evidence="8 9">Belongs to the TonB-dependent receptor family.</text>
</comment>
<dbReference type="Pfam" id="PF00593">
    <property type="entry name" value="TonB_dep_Rec_b-barrel"/>
    <property type="match status" value="1"/>
</dbReference>
<dbReference type="InterPro" id="IPR039426">
    <property type="entry name" value="TonB-dep_rcpt-like"/>
</dbReference>
<protein>
    <submittedName>
        <fullName evidence="12">TonB-linked outer membrane protein, SusC/RagA family</fullName>
    </submittedName>
</protein>
<keyword evidence="3 8" id="KW-1134">Transmembrane beta strand</keyword>
<dbReference type="NCBIfam" id="TIGR04056">
    <property type="entry name" value="OMP_RagA_SusC"/>
    <property type="match status" value="1"/>
</dbReference>
<evidence type="ECO:0000256" key="8">
    <source>
        <dbReference type="PROSITE-ProRule" id="PRU01360"/>
    </source>
</evidence>
<evidence type="ECO:0000259" key="11">
    <source>
        <dbReference type="Pfam" id="PF07715"/>
    </source>
</evidence>
<evidence type="ECO:0000256" key="5">
    <source>
        <dbReference type="ARBA" id="ARBA00023077"/>
    </source>
</evidence>
<keyword evidence="13" id="KW-1185">Reference proteome</keyword>
<dbReference type="Gene3D" id="2.60.40.1120">
    <property type="entry name" value="Carboxypeptidase-like, regulatory domain"/>
    <property type="match status" value="1"/>
</dbReference>
<reference evidence="13" key="1">
    <citation type="submission" date="2017-02" db="EMBL/GenBank/DDBJ databases">
        <authorList>
            <person name="Varghese N."/>
            <person name="Submissions S."/>
        </authorList>
    </citation>
    <scope>NUCLEOTIDE SEQUENCE [LARGE SCALE GENOMIC DNA]</scope>
    <source>
        <strain evidence="13">DSM 24091</strain>
    </source>
</reference>
<proteinExistence type="inferred from homology"/>
<dbReference type="Pfam" id="PF13715">
    <property type="entry name" value="CarbopepD_reg_2"/>
    <property type="match status" value="1"/>
</dbReference>
<dbReference type="Gene3D" id="3.55.50.30">
    <property type="match status" value="1"/>
</dbReference>
<dbReference type="SUPFAM" id="SSF49464">
    <property type="entry name" value="Carboxypeptidase regulatory domain-like"/>
    <property type="match status" value="1"/>
</dbReference>
<keyword evidence="6 8" id="KW-0472">Membrane</keyword>
<dbReference type="Gene3D" id="2.40.170.20">
    <property type="entry name" value="TonB-dependent receptor, beta-barrel domain"/>
    <property type="match status" value="1"/>
</dbReference>
<dbReference type="InterPro" id="IPR023997">
    <property type="entry name" value="TonB-dep_OMP_SusC/RagA_CS"/>
</dbReference>
<evidence type="ECO:0000256" key="2">
    <source>
        <dbReference type="ARBA" id="ARBA00022448"/>
    </source>
</evidence>
<evidence type="ECO:0000256" key="9">
    <source>
        <dbReference type="RuleBase" id="RU003357"/>
    </source>
</evidence>
<dbReference type="GO" id="GO:0009279">
    <property type="term" value="C:cell outer membrane"/>
    <property type="evidence" value="ECO:0007669"/>
    <property type="project" value="UniProtKB-SubCell"/>
</dbReference>
<dbReference type="InterPro" id="IPR036942">
    <property type="entry name" value="Beta-barrel_TonB_sf"/>
</dbReference>
<organism evidence="12 13">
    <name type="scientific">Sphingobacterium nematocida</name>
    <dbReference type="NCBI Taxonomy" id="1513896"/>
    <lineage>
        <taxon>Bacteria</taxon>
        <taxon>Pseudomonadati</taxon>
        <taxon>Bacteroidota</taxon>
        <taxon>Sphingobacteriia</taxon>
        <taxon>Sphingobacteriales</taxon>
        <taxon>Sphingobacteriaceae</taxon>
        <taxon>Sphingobacterium</taxon>
    </lineage>
</organism>
<evidence type="ECO:0000256" key="6">
    <source>
        <dbReference type="ARBA" id="ARBA00023136"/>
    </source>
</evidence>
<dbReference type="PROSITE" id="PS52016">
    <property type="entry name" value="TONB_DEPENDENT_REC_3"/>
    <property type="match status" value="1"/>
</dbReference>
<dbReference type="OrthoDB" id="9768177at2"/>
<keyword evidence="5 9" id="KW-0798">TonB box</keyword>
<feature type="domain" description="TonB-dependent receptor plug" evidence="11">
    <location>
        <begin position="224"/>
        <end position="338"/>
    </location>
</feature>
<dbReference type="SUPFAM" id="SSF56935">
    <property type="entry name" value="Porins"/>
    <property type="match status" value="1"/>
</dbReference>
<dbReference type="NCBIfam" id="TIGR04057">
    <property type="entry name" value="SusC_RagA_signa"/>
    <property type="match status" value="1"/>
</dbReference>
<dbReference type="InterPro" id="IPR008969">
    <property type="entry name" value="CarboxyPept-like_regulatory"/>
</dbReference>
<dbReference type="EMBL" id="FUZF01000014">
    <property type="protein sequence ID" value="SKB91218.1"/>
    <property type="molecule type" value="Genomic_DNA"/>
</dbReference>
<dbReference type="FunFam" id="2.170.130.10:FF:000008">
    <property type="entry name" value="SusC/RagA family TonB-linked outer membrane protein"/>
    <property type="match status" value="1"/>
</dbReference>
<dbReference type="InterPro" id="IPR037066">
    <property type="entry name" value="Plug_dom_sf"/>
</dbReference>
<keyword evidence="4 8" id="KW-0812">Transmembrane</keyword>
<evidence type="ECO:0000313" key="12">
    <source>
        <dbReference type="EMBL" id="SKB91218.1"/>
    </source>
</evidence>
<dbReference type="AlphaFoldDB" id="A0A1T5F5B8"/>